<evidence type="ECO:0000256" key="8">
    <source>
        <dbReference type="ARBA" id="ARBA00023125"/>
    </source>
</evidence>
<feature type="domain" description="PD-(D/E)XK endonuclease-like" evidence="10">
    <location>
        <begin position="771"/>
        <end position="1114"/>
    </location>
</feature>
<keyword evidence="4" id="KW-0378">Hydrolase</keyword>
<name>A0A140DUR7_9FIRM</name>
<dbReference type="GO" id="GO:0006310">
    <property type="term" value="P:DNA recombination"/>
    <property type="evidence" value="ECO:0007669"/>
    <property type="project" value="TreeGrafter"/>
</dbReference>
<evidence type="ECO:0000256" key="3">
    <source>
        <dbReference type="ARBA" id="ARBA00022763"/>
    </source>
</evidence>
<keyword evidence="12" id="KW-1185">Reference proteome</keyword>
<dbReference type="Proteomes" id="UP000069771">
    <property type="component" value="Chromosome"/>
</dbReference>
<dbReference type="STRING" id="1702221.AALO17_12600"/>
<evidence type="ECO:0000259" key="10">
    <source>
        <dbReference type="Pfam" id="PF12705"/>
    </source>
</evidence>
<keyword evidence="2" id="KW-0547">Nucleotide-binding</keyword>
<keyword evidence="3" id="KW-0227">DNA damage</keyword>
<dbReference type="GO" id="GO:0004386">
    <property type="term" value="F:helicase activity"/>
    <property type="evidence" value="ECO:0007669"/>
    <property type="project" value="UniProtKB-KW"/>
</dbReference>
<evidence type="ECO:0000256" key="7">
    <source>
        <dbReference type="ARBA" id="ARBA00022840"/>
    </source>
</evidence>
<keyword evidence="6" id="KW-0269">Exonuclease</keyword>
<keyword evidence="9" id="KW-0234">DNA repair</keyword>
<dbReference type="GO" id="GO:0004527">
    <property type="term" value="F:exonuclease activity"/>
    <property type="evidence" value="ECO:0007669"/>
    <property type="project" value="UniProtKB-KW"/>
</dbReference>
<evidence type="ECO:0000313" key="12">
    <source>
        <dbReference type="Proteomes" id="UP000069771"/>
    </source>
</evidence>
<dbReference type="PANTHER" id="PTHR30591:SF1">
    <property type="entry name" value="RECBCD ENZYME SUBUNIT RECC"/>
    <property type="match status" value="1"/>
</dbReference>
<evidence type="ECO:0000256" key="1">
    <source>
        <dbReference type="ARBA" id="ARBA00022722"/>
    </source>
</evidence>
<dbReference type="InterPro" id="IPR011604">
    <property type="entry name" value="PDDEXK-like_dom_sf"/>
</dbReference>
<dbReference type="EMBL" id="CP011391">
    <property type="protein sequence ID" value="AMK54394.1"/>
    <property type="molecule type" value="Genomic_DNA"/>
</dbReference>
<protein>
    <recommendedName>
        <fullName evidence="10">PD-(D/E)XK endonuclease-like domain-containing protein</fullName>
    </recommendedName>
</protein>
<proteinExistence type="predicted"/>
<evidence type="ECO:0000313" key="11">
    <source>
        <dbReference type="EMBL" id="AMK54394.1"/>
    </source>
</evidence>
<dbReference type="Gene3D" id="3.90.320.10">
    <property type="match status" value="1"/>
</dbReference>
<accession>A0A140DUR7</accession>
<gene>
    <name evidence="11" type="ORF">AALO17_12600</name>
</gene>
<dbReference type="GO" id="GO:0006281">
    <property type="term" value="P:DNA repair"/>
    <property type="evidence" value="ECO:0007669"/>
    <property type="project" value="UniProtKB-KW"/>
</dbReference>
<reference evidence="11 12" key="1">
    <citation type="journal article" date="2016" name="Gut Pathog.">
        <title>Whole genome sequencing of "Faecalibaculum rodentium" ALO17, isolated from C57BL/6J laboratory mouse feces.</title>
        <authorList>
            <person name="Lim S."/>
            <person name="Chang D.H."/>
            <person name="Ahn S."/>
            <person name="Kim B.C."/>
        </authorList>
    </citation>
    <scope>NUCLEOTIDE SEQUENCE [LARGE SCALE GENOMIC DNA]</scope>
    <source>
        <strain evidence="11 12">Alo17</strain>
    </source>
</reference>
<evidence type="ECO:0000256" key="2">
    <source>
        <dbReference type="ARBA" id="ARBA00022741"/>
    </source>
</evidence>
<evidence type="ECO:0000256" key="6">
    <source>
        <dbReference type="ARBA" id="ARBA00022839"/>
    </source>
</evidence>
<sequence>MNNAGFGDILNVKTSAVSGSAEDTMNQTKPLSITFVTGPASAGFAETLMDHMTRSITTDQLFIISSHAYSEMQTMLTSRHLPCRLLTRQQIPGWIAQKAGIEETDVADEHSRIRILEEILADPDMDFQFLSYSDHPETAARDLGTLIGRLQKSGVGPEQLREILKRKFVSSASKARFHDLLTVLEAYLAVLRKQGRLSREDFALDMARILTRLNLNTGSVFTGVLDDYDYVTRKLLAAILLKADTVYAALPQMTPGREKQANAHYRRAADFYRDLVREIRIAADRPVNIQYIPAQETTRPSALDALSRWLEDSANPMPADDESIRLVQCLTMDDELLLAAGAISELVTKGVSPSDILVTGASIGNWHDRLSRLLAAGGLDSVYYQGDTLARSSIFGYFSSLLGWLEHSSDSAFLSRLLQYQGLGLTESERQTLQRFIQAQGPDIEGGLKRLQEMWEAERNSGTDIHRSDTDQELKDVTTALAHLNQLTGGLRYQLDHAQTTGDFCTAILDHAQHGTFLPSMQAVWEKAKTEDVSLANSLEQQWKAFNRMILQLQRSFGSEASSLDEFRTLMDQTADEVIVTTQGQRQLSVQMEPLHSARTIHCRHLFLLGAGSDEIPVLPNPAFLTDQETGILIAAGIDFRNNRDWADESASDASTAIANTGESVWISWHIRNQDQELEPAALFKPLIQSLTVDDRSDRNVAEDEFLQDSIRLQSLKGTPEYEQFSGILQMKYGSSERYAGLLEKADAWIHQEFGTVDKTAATSLFADTDRLSVTSLESYNQCPFRFFMQRGVKAKDPKTFEETSADRGSFLHAVLSECLPIAVRNGLRSQDTEALRSLLEETASRLLTTHNRRILESGGLMEYEKTALLQAAAESLDLVMKQGDSSEFKPEWLEYSIGDRHGFPMTLPDGRRFYLTGIADRADVWTASDGTRYGRVIDYKSGRDRKALNRDTIESGLKLQPPLYLHALAQEKNLQPAGMYYDRLKTEVLKLKADQSPASSLLDEKRRSTRQMTGYTLADPKILEASDTGYDPDSPGLFVSGSIPLSTTTKGAPKAACARSLVSSEEMSELIALAVTKCQETIAAIQAGDMKADPQKDDGKSPCTWCPFRTACHRRQTP</sequence>
<dbReference type="GO" id="GO:0003677">
    <property type="term" value="F:DNA binding"/>
    <property type="evidence" value="ECO:0007669"/>
    <property type="project" value="UniProtKB-KW"/>
</dbReference>
<organism evidence="11 12">
    <name type="scientific">Faecalibaculum rodentium</name>
    <dbReference type="NCBI Taxonomy" id="1702221"/>
    <lineage>
        <taxon>Bacteria</taxon>
        <taxon>Bacillati</taxon>
        <taxon>Bacillota</taxon>
        <taxon>Erysipelotrichia</taxon>
        <taxon>Erysipelotrichales</taxon>
        <taxon>Erysipelotrichaceae</taxon>
        <taxon>Faecalibaculum</taxon>
    </lineage>
</organism>
<dbReference type="GO" id="GO:0005524">
    <property type="term" value="F:ATP binding"/>
    <property type="evidence" value="ECO:0007669"/>
    <property type="project" value="UniProtKB-KW"/>
</dbReference>
<keyword evidence="7" id="KW-0067">ATP-binding</keyword>
<keyword evidence="1" id="KW-0540">Nuclease</keyword>
<evidence type="ECO:0000256" key="5">
    <source>
        <dbReference type="ARBA" id="ARBA00022806"/>
    </source>
</evidence>
<dbReference type="InterPro" id="IPR027417">
    <property type="entry name" value="P-loop_NTPase"/>
</dbReference>
<dbReference type="InterPro" id="IPR038726">
    <property type="entry name" value="PDDEXK_AddAB-type"/>
</dbReference>
<keyword evidence="5" id="KW-0347">Helicase</keyword>
<dbReference type="AlphaFoldDB" id="A0A140DUR7"/>
<evidence type="ECO:0000256" key="9">
    <source>
        <dbReference type="ARBA" id="ARBA00023204"/>
    </source>
</evidence>
<dbReference type="KEGG" id="fro:AALO17_12600"/>
<dbReference type="PANTHER" id="PTHR30591">
    <property type="entry name" value="RECBCD ENZYME SUBUNIT RECC"/>
    <property type="match status" value="1"/>
</dbReference>
<evidence type="ECO:0000256" key="4">
    <source>
        <dbReference type="ARBA" id="ARBA00022801"/>
    </source>
</evidence>
<dbReference type="SUPFAM" id="SSF52540">
    <property type="entry name" value="P-loop containing nucleoside triphosphate hydrolases"/>
    <property type="match status" value="1"/>
</dbReference>
<dbReference type="Pfam" id="PF12705">
    <property type="entry name" value="PDDEXK_1"/>
    <property type="match status" value="1"/>
</dbReference>
<keyword evidence="8" id="KW-0238">DNA-binding</keyword>